<accession>A0ABL7CYM9</accession>
<feature type="compositionally biased region" description="Polar residues" evidence="1">
    <location>
        <begin position="94"/>
        <end position="108"/>
    </location>
</feature>
<name>A0ABL7CYM9_PUCT1</name>
<evidence type="ECO:0000256" key="1">
    <source>
        <dbReference type="SAM" id="MobiDB-lite"/>
    </source>
</evidence>
<keyword evidence="3" id="KW-1185">Reference proteome</keyword>
<organism evidence="2 3">
    <name type="scientific">Puccinia triticina (isolate 1-1 / race 1 (BBBD))</name>
    <name type="common">Brown leaf rust fungus</name>
    <dbReference type="NCBI Taxonomy" id="630390"/>
    <lineage>
        <taxon>Eukaryota</taxon>
        <taxon>Fungi</taxon>
        <taxon>Dikarya</taxon>
        <taxon>Basidiomycota</taxon>
        <taxon>Pucciniomycotina</taxon>
        <taxon>Pucciniomycetes</taxon>
        <taxon>Pucciniales</taxon>
        <taxon>Pucciniaceae</taxon>
        <taxon>Puccinia</taxon>
    </lineage>
</organism>
<dbReference type="EnsemblFungi" id="PTTG_27561-t43_1">
    <property type="protein sequence ID" value="PTTG_27561-t43_1-p1"/>
    <property type="gene ID" value="PTTG_27561"/>
</dbReference>
<feature type="region of interest" description="Disordered" evidence="1">
    <location>
        <begin position="43"/>
        <end position="161"/>
    </location>
</feature>
<protein>
    <submittedName>
        <fullName evidence="2">Uncharacterized protein</fullName>
    </submittedName>
</protein>
<reference evidence="2 3" key="1">
    <citation type="journal article" date="2017" name="G3 (Bethesda)">
        <title>Comparative analysis highlights variable genome content of wheat rusts and divergence of the mating loci.</title>
        <authorList>
            <person name="Cuomo C.A."/>
            <person name="Bakkeren G."/>
            <person name="Khalil H.B."/>
            <person name="Panwar V."/>
            <person name="Joly D."/>
            <person name="Linning R."/>
            <person name="Sakthikumar S."/>
            <person name="Song X."/>
            <person name="Adiconis X."/>
            <person name="Fan L."/>
            <person name="Goldberg J.M."/>
            <person name="Levin J.Z."/>
            <person name="Young S."/>
            <person name="Zeng Q."/>
            <person name="Anikster Y."/>
            <person name="Bruce M."/>
            <person name="Wang M."/>
            <person name="Yin C."/>
            <person name="McCallum B."/>
            <person name="Szabo L.J."/>
            <person name="Hulbert S."/>
            <person name="Chen X."/>
            <person name="Fellers J.P."/>
        </authorList>
    </citation>
    <scope>NUCLEOTIDE SEQUENCE</scope>
    <source>
        <strain evidence="3">Isolate 1-1 / race 1 (BBBD)</strain>
    </source>
</reference>
<evidence type="ECO:0000313" key="3">
    <source>
        <dbReference type="Proteomes" id="UP000005240"/>
    </source>
</evidence>
<sequence length="161" mass="16556">MYHIRRWEFFLSVSAQELEDKFRFPFAIACQLVNGARDLIPTHVQGHGAPGQRSPIPAAAAGDIPSANSPNTPAPPALGTSDHPVTPVVLGPATSDQLDQPMNSTAPSTGLGVSDAHVTDVPGPVDSAEIPGPDASTAPSTVEPELSMATPAPVVSPSPEI</sequence>
<proteinExistence type="predicted"/>
<dbReference type="Proteomes" id="UP000005240">
    <property type="component" value="Unassembled WGS sequence"/>
</dbReference>
<evidence type="ECO:0000313" key="2">
    <source>
        <dbReference type="EnsemblFungi" id="PTTG_27561-t43_1-p1"/>
    </source>
</evidence>
<reference evidence="2" key="2">
    <citation type="submission" date="2025-05" db="UniProtKB">
        <authorList>
            <consortium name="EnsemblFungi"/>
        </authorList>
    </citation>
    <scope>IDENTIFICATION</scope>
    <source>
        <strain evidence="2">isolate 1-1 / race 1 (BBBD)</strain>
    </source>
</reference>